<organism evidence="7 8">
    <name type="scientific">Coniophora puteana (strain RWD-64-598)</name>
    <name type="common">Brown rot fungus</name>
    <dbReference type="NCBI Taxonomy" id="741705"/>
    <lineage>
        <taxon>Eukaryota</taxon>
        <taxon>Fungi</taxon>
        <taxon>Dikarya</taxon>
        <taxon>Basidiomycota</taxon>
        <taxon>Agaricomycotina</taxon>
        <taxon>Agaricomycetes</taxon>
        <taxon>Agaricomycetidae</taxon>
        <taxon>Boletales</taxon>
        <taxon>Coniophorineae</taxon>
        <taxon>Coniophoraceae</taxon>
        <taxon>Coniophora</taxon>
    </lineage>
</organism>
<evidence type="ECO:0008006" key="9">
    <source>
        <dbReference type="Google" id="ProtNLM"/>
    </source>
</evidence>
<sequence>MSSTLKRGAACTSCRRRKVVRLLPDLMYRLSQPDDAVPVQKCSGARPACDQCTRVGIEADCKYTDNARLSHTETLEREIEKLKSRLQELEPPMPIMLHDPSAQAYTSPTDTVAPPETPYSEETEEGAMHGVPAAYDDGRMTSDADMYFELRPDGEPESPVEVEQPQASTAVGWWDLDQPPQDCILKAVPLLSPQAPGFGFFLDPANEFHTTDFSDDLPTYKLLFWNAVVLWAIHVERDPNLSVHEPAVLTRTLSQLRDAVGHITSESFLYVLQGEITVAYYLLRDARWHEARYHANAAAMLALDFGIGAMGRDDASGDDLVEVSAFQFYPGRSYFRLAEDLDRDICTDAFYSVCILDRCLAVLLGTEAVIRPELTEELFLVPGHGVVQTRSALFLEANASDLLYRATVISKQENIHNNPEEQAAAHDELDGIITSFLEHVDANRAPADPGLEDRTYITLKSLLLMARIQLRLPFENSGDDMINEEDADVRQARHDNREMIVDALVGFSYLLAESDTQHMSPFNPVLANIWIAVCHLLYVELKHVRDGDGADQSKLEKATRLTDASVQLVHELLALGETIPLKSFREKFEAVLPLMTSLEEAA</sequence>
<dbReference type="Proteomes" id="UP000053558">
    <property type="component" value="Unassembled WGS sequence"/>
</dbReference>
<name>R7SHW6_CONPW</name>
<protein>
    <recommendedName>
        <fullName evidence="9">Zn(2)-C6 fungal-type domain-containing protein</fullName>
    </recommendedName>
</protein>
<evidence type="ECO:0000313" key="7">
    <source>
        <dbReference type="EMBL" id="EIW74649.1"/>
    </source>
</evidence>
<dbReference type="Gene3D" id="4.10.240.10">
    <property type="entry name" value="Zn(2)-C6 fungal-type DNA-binding domain"/>
    <property type="match status" value="1"/>
</dbReference>
<accession>R7SHW6</accession>
<keyword evidence="8" id="KW-1185">Reference proteome</keyword>
<dbReference type="GeneID" id="19206370"/>
<dbReference type="RefSeq" id="XP_007775246.1">
    <property type="nucleotide sequence ID" value="XM_007777056.1"/>
</dbReference>
<dbReference type="PANTHER" id="PTHR47338:SF29">
    <property type="entry name" value="ZN(2)-C6 FUNGAL-TYPE DOMAIN-CONTAINING PROTEIN"/>
    <property type="match status" value="1"/>
</dbReference>
<evidence type="ECO:0000256" key="2">
    <source>
        <dbReference type="ARBA" id="ARBA00022723"/>
    </source>
</evidence>
<evidence type="ECO:0000256" key="3">
    <source>
        <dbReference type="ARBA" id="ARBA00023015"/>
    </source>
</evidence>
<dbReference type="AlphaFoldDB" id="R7SHW6"/>
<dbReference type="PANTHER" id="PTHR47338">
    <property type="entry name" value="ZN(II)2CYS6 TRANSCRIPTION FACTOR (EUROFUNG)-RELATED"/>
    <property type="match status" value="1"/>
</dbReference>
<evidence type="ECO:0000256" key="5">
    <source>
        <dbReference type="ARBA" id="ARBA00023242"/>
    </source>
</evidence>
<reference evidence="8" key="1">
    <citation type="journal article" date="2012" name="Science">
        <title>The Paleozoic origin of enzymatic lignin decomposition reconstructed from 31 fungal genomes.</title>
        <authorList>
            <person name="Floudas D."/>
            <person name="Binder M."/>
            <person name="Riley R."/>
            <person name="Barry K."/>
            <person name="Blanchette R.A."/>
            <person name="Henrissat B."/>
            <person name="Martinez A.T."/>
            <person name="Otillar R."/>
            <person name="Spatafora J.W."/>
            <person name="Yadav J.S."/>
            <person name="Aerts A."/>
            <person name="Benoit I."/>
            <person name="Boyd A."/>
            <person name="Carlson A."/>
            <person name="Copeland A."/>
            <person name="Coutinho P.M."/>
            <person name="de Vries R.P."/>
            <person name="Ferreira P."/>
            <person name="Findley K."/>
            <person name="Foster B."/>
            <person name="Gaskell J."/>
            <person name="Glotzer D."/>
            <person name="Gorecki P."/>
            <person name="Heitman J."/>
            <person name="Hesse C."/>
            <person name="Hori C."/>
            <person name="Igarashi K."/>
            <person name="Jurgens J.A."/>
            <person name="Kallen N."/>
            <person name="Kersten P."/>
            <person name="Kohler A."/>
            <person name="Kuees U."/>
            <person name="Kumar T.K.A."/>
            <person name="Kuo A."/>
            <person name="LaButti K."/>
            <person name="Larrondo L.F."/>
            <person name="Lindquist E."/>
            <person name="Ling A."/>
            <person name="Lombard V."/>
            <person name="Lucas S."/>
            <person name="Lundell T."/>
            <person name="Martin R."/>
            <person name="McLaughlin D.J."/>
            <person name="Morgenstern I."/>
            <person name="Morin E."/>
            <person name="Murat C."/>
            <person name="Nagy L.G."/>
            <person name="Nolan M."/>
            <person name="Ohm R.A."/>
            <person name="Patyshakuliyeva A."/>
            <person name="Rokas A."/>
            <person name="Ruiz-Duenas F.J."/>
            <person name="Sabat G."/>
            <person name="Salamov A."/>
            <person name="Samejima M."/>
            <person name="Schmutz J."/>
            <person name="Slot J.C."/>
            <person name="St John F."/>
            <person name="Stenlid J."/>
            <person name="Sun H."/>
            <person name="Sun S."/>
            <person name="Syed K."/>
            <person name="Tsang A."/>
            <person name="Wiebenga A."/>
            <person name="Young D."/>
            <person name="Pisabarro A."/>
            <person name="Eastwood D.C."/>
            <person name="Martin F."/>
            <person name="Cullen D."/>
            <person name="Grigoriev I.V."/>
            <person name="Hibbett D.S."/>
        </authorList>
    </citation>
    <scope>NUCLEOTIDE SEQUENCE [LARGE SCALE GENOMIC DNA]</scope>
    <source>
        <strain evidence="8">RWD-64-598 SS2</strain>
    </source>
</reference>
<dbReference type="OrthoDB" id="2309723at2759"/>
<evidence type="ECO:0000256" key="1">
    <source>
        <dbReference type="ARBA" id="ARBA00004123"/>
    </source>
</evidence>
<keyword evidence="4" id="KW-0804">Transcription</keyword>
<dbReference type="eggNOG" id="ENOG502SQZ9">
    <property type="taxonomic scope" value="Eukaryota"/>
</dbReference>
<keyword evidence="5" id="KW-0539">Nucleus</keyword>
<dbReference type="GO" id="GO:0008270">
    <property type="term" value="F:zinc ion binding"/>
    <property type="evidence" value="ECO:0007669"/>
    <property type="project" value="InterPro"/>
</dbReference>
<gene>
    <name evidence="7" type="ORF">CONPUDRAFT_170002</name>
</gene>
<evidence type="ECO:0000256" key="6">
    <source>
        <dbReference type="SAM" id="MobiDB-lite"/>
    </source>
</evidence>
<dbReference type="CDD" id="cd12148">
    <property type="entry name" value="fungal_TF_MHR"/>
    <property type="match status" value="1"/>
</dbReference>
<dbReference type="CDD" id="cd00067">
    <property type="entry name" value="GAL4"/>
    <property type="match status" value="1"/>
</dbReference>
<dbReference type="KEGG" id="cput:CONPUDRAFT_170002"/>
<dbReference type="GO" id="GO:0005634">
    <property type="term" value="C:nucleus"/>
    <property type="evidence" value="ECO:0007669"/>
    <property type="project" value="UniProtKB-SubCell"/>
</dbReference>
<dbReference type="InterPro" id="IPR001138">
    <property type="entry name" value="Zn2Cys6_DnaBD"/>
</dbReference>
<dbReference type="EMBL" id="JH711591">
    <property type="protein sequence ID" value="EIW74649.1"/>
    <property type="molecule type" value="Genomic_DNA"/>
</dbReference>
<evidence type="ECO:0000313" key="8">
    <source>
        <dbReference type="Proteomes" id="UP000053558"/>
    </source>
</evidence>
<comment type="subcellular location">
    <subcellularLocation>
        <location evidence="1">Nucleus</location>
    </subcellularLocation>
</comment>
<keyword evidence="2" id="KW-0479">Metal-binding</keyword>
<evidence type="ECO:0000256" key="4">
    <source>
        <dbReference type="ARBA" id="ARBA00023163"/>
    </source>
</evidence>
<keyword evidence="3" id="KW-0805">Transcription regulation</keyword>
<dbReference type="GO" id="GO:0000981">
    <property type="term" value="F:DNA-binding transcription factor activity, RNA polymerase II-specific"/>
    <property type="evidence" value="ECO:0007669"/>
    <property type="project" value="InterPro"/>
</dbReference>
<dbReference type="InterPro" id="IPR036864">
    <property type="entry name" value="Zn2-C6_fun-type_DNA-bd_sf"/>
</dbReference>
<feature type="region of interest" description="Disordered" evidence="6">
    <location>
        <begin position="104"/>
        <end position="125"/>
    </location>
</feature>
<proteinExistence type="predicted"/>
<dbReference type="InterPro" id="IPR050815">
    <property type="entry name" value="TF_fung"/>
</dbReference>